<dbReference type="CDD" id="cd04181">
    <property type="entry name" value="NTP_transferase"/>
    <property type="match status" value="1"/>
</dbReference>
<dbReference type="HOGENOM" id="CLU_017652_1_0_9"/>
<dbReference type="GO" id="GO:0016868">
    <property type="term" value="F:intramolecular phosphotransferase activity"/>
    <property type="evidence" value="ECO:0007669"/>
    <property type="project" value="InterPro"/>
</dbReference>
<accession>F6DPM9</accession>
<dbReference type="RefSeq" id="WP_013841377.1">
    <property type="nucleotide sequence ID" value="NC_015589.1"/>
</dbReference>
<dbReference type="Proteomes" id="UP000009234">
    <property type="component" value="Chromosome"/>
</dbReference>
<name>F6DPM9_DESRL</name>
<reference evidence="10" key="1">
    <citation type="submission" date="2011-05" db="EMBL/GenBank/DDBJ databases">
        <title>Complete sequence of Desulfotomaculum ruminis DSM 2154.</title>
        <authorList>
            <person name="Lucas S."/>
            <person name="Copeland A."/>
            <person name="Lapidus A."/>
            <person name="Cheng J.-F."/>
            <person name="Goodwin L."/>
            <person name="Pitluck S."/>
            <person name="Lu M."/>
            <person name="Detter J.C."/>
            <person name="Han C."/>
            <person name="Tapia R."/>
            <person name="Land M."/>
            <person name="Hauser L."/>
            <person name="Kyrpides N."/>
            <person name="Ivanova N."/>
            <person name="Mikhailova N."/>
            <person name="Pagani I."/>
            <person name="Stams A.J.M."/>
            <person name="Plugge C.M."/>
            <person name="Muyzer G."/>
            <person name="Kuever J."/>
            <person name="Parshina S.N."/>
            <person name="Ivanova A.E."/>
            <person name="Nazina T.N."/>
            <person name="Brambilla E."/>
            <person name="Spring S."/>
            <person name="Klenk H.-P."/>
            <person name="Woyke T."/>
        </authorList>
    </citation>
    <scope>NUCLEOTIDE SEQUENCE [LARGE SCALE GENOMIC DNA]</scope>
    <source>
        <strain evidence="10">ATCC 23193 / DSM 2154 / NCIB 8452 / DL</strain>
    </source>
</reference>
<feature type="domain" description="Nucleotidyl transferase" evidence="6">
    <location>
        <begin position="4"/>
        <end position="234"/>
    </location>
</feature>
<dbReference type="SUPFAM" id="SSF53738">
    <property type="entry name" value="Phosphoglucomutase, first 3 domains"/>
    <property type="match status" value="2"/>
</dbReference>
<dbReference type="InterPro" id="IPR016055">
    <property type="entry name" value="A-D-PHexomutase_a/b/a-I/II/III"/>
</dbReference>
<evidence type="ECO:0000313" key="9">
    <source>
        <dbReference type="EMBL" id="AEG59606.1"/>
    </source>
</evidence>
<dbReference type="SUPFAM" id="SSF53448">
    <property type="entry name" value="Nucleotide-diphospho-sugar transferases"/>
    <property type="match status" value="1"/>
</dbReference>
<dbReference type="PANTHER" id="PTHR22572">
    <property type="entry name" value="SUGAR-1-PHOSPHATE GUANYL TRANSFERASE"/>
    <property type="match status" value="1"/>
</dbReference>
<dbReference type="GO" id="GO:0016740">
    <property type="term" value="F:transferase activity"/>
    <property type="evidence" value="ECO:0007669"/>
    <property type="project" value="UniProtKB-KW"/>
</dbReference>
<dbReference type="Gene3D" id="2.160.10.10">
    <property type="entry name" value="Hexapeptide repeat proteins"/>
    <property type="match status" value="1"/>
</dbReference>
<feature type="domain" description="EIF2B subunit epsilon/gamma LbH" evidence="8">
    <location>
        <begin position="251"/>
        <end position="350"/>
    </location>
</feature>
<keyword evidence="4" id="KW-0396">Initiation factor</keyword>
<keyword evidence="10" id="KW-1185">Reference proteome</keyword>
<dbReference type="SUPFAM" id="SSF55957">
    <property type="entry name" value="Phosphoglucomutase, C-terminal domain"/>
    <property type="match status" value="1"/>
</dbReference>
<evidence type="ECO:0000256" key="5">
    <source>
        <dbReference type="ARBA" id="ARBA00022917"/>
    </source>
</evidence>
<evidence type="ECO:0000256" key="1">
    <source>
        <dbReference type="ARBA" id="ARBA00004514"/>
    </source>
</evidence>
<dbReference type="eggNOG" id="COG1109">
    <property type="taxonomic scope" value="Bacteria"/>
</dbReference>
<dbReference type="Pfam" id="PF25084">
    <property type="entry name" value="LbH_EIF2B"/>
    <property type="match status" value="1"/>
</dbReference>
<dbReference type="CDD" id="cd05805">
    <property type="entry name" value="MPG1_transferase"/>
    <property type="match status" value="1"/>
</dbReference>
<keyword evidence="5" id="KW-0648">Protein biosynthesis</keyword>
<dbReference type="InterPro" id="IPR011004">
    <property type="entry name" value="Trimer_LpxA-like_sf"/>
</dbReference>
<evidence type="ECO:0000256" key="2">
    <source>
        <dbReference type="ARBA" id="ARBA00010231"/>
    </source>
</evidence>
<comment type="similarity">
    <text evidence="2">Belongs to the phosphohexose mutase family.</text>
</comment>
<dbReference type="AlphaFoldDB" id="F6DPM9"/>
<dbReference type="GO" id="GO:0005975">
    <property type="term" value="P:carbohydrate metabolic process"/>
    <property type="evidence" value="ECO:0007669"/>
    <property type="project" value="InterPro"/>
</dbReference>
<evidence type="ECO:0000259" key="7">
    <source>
        <dbReference type="Pfam" id="PF02878"/>
    </source>
</evidence>
<dbReference type="Pfam" id="PF02878">
    <property type="entry name" value="PGM_PMM_I"/>
    <property type="match status" value="1"/>
</dbReference>
<dbReference type="Gene3D" id="3.30.310.50">
    <property type="entry name" value="Alpha-D-phosphohexomutase, C-terminal domain"/>
    <property type="match status" value="1"/>
</dbReference>
<reference evidence="9 10" key="2">
    <citation type="journal article" date="2012" name="Stand. Genomic Sci.">
        <title>Complete genome sequence of the sulfate-reducing firmicute Desulfotomaculum ruminis type strain (DL(T)).</title>
        <authorList>
            <person name="Spring S."/>
            <person name="Visser M."/>
            <person name="Lu M."/>
            <person name="Copeland A."/>
            <person name="Lapidus A."/>
            <person name="Lucas S."/>
            <person name="Cheng J.F."/>
            <person name="Han C."/>
            <person name="Tapia R."/>
            <person name="Goodwin L.A."/>
            <person name="Pitluck S."/>
            <person name="Ivanova N."/>
            <person name="Land M."/>
            <person name="Hauser L."/>
            <person name="Larimer F."/>
            <person name="Rohde M."/>
            <person name="Goker M."/>
            <person name="Detter J.C."/>
            <person name="Kyrpides N.C."/>
            <person name="Woyke T."/>
            <person name="Schaap P.J."/>
            <person name="Plugge C.M."/>
            <person name="Muyzer G."/>
            <person name="Kuever J."/>
            <person name="Pereira I.A."/>
            <person name="Parshina S.N."/>
            <person name="Bernier-Latmani R."/>
            <person name="Stams A.J."/>
            <person name="Klenk H.P."/>
        </authorList>
    </citation>
    <scope>NUCLEOTIDE SEQUENCE [LARGE SCALE GENOMIC DNA]</scope>
    <source>
        <strain evidence="10">ATCC 23193 / DSM 2154 / NCIB 8452 / DL</strain>
    </source>
</reference>
<keyword evidence="9" id="KW-0808">Transferase</keyword>
<dbReference type="Pfam" id="PF00483">
    <property type="entry name" value="NTP_transferase"/>
    <property type="match status" value="1"/>
</dbReference>
<dbReference type="Gene3D" id="3.90.550.10">
    <property type="entry name" value="Spore Coat Polysaccharide Biosynthesis Protein SpsA, Chain A"/>
    <property type="match status" value="1"/>
</dbReference>
<dbReference type="InterPro" id="IPR029044">
    <property type="entry name" value="Nucleotide-diphossugar_trans"/>
</dbReference>
<dbReference type="InterPro" id="IPR056764">
    <property type="entry name" value="LbH_EIF2B3/5"/>
</dbReference>
<dbReference type="InterPro" id="IPR005844">
    <property type="entry name" value="A-D-PHexomutase_a/b/a-I"/>
</dbReference>
<gene>
    <name evidence="9" type="ordered locus">Desru_1333</name>
</gene>
<evidence type="ECO:0000259" key="6">
    <source>
        <dbReference type="Pfam" id="PF00483"/>
    </source>
</evidence>
<dbReference type="KEGG" id="dru:Desru_1333"/>
<dbReference type="SUPFAM" id="SSF51161">
    <property type="entry name" value="Trimeric LpxA-like enzymes"/>
    <property type="match status" value="1"/>
</dbReference>
<evidence type="ECO:0000256" key="3">
    <source>
        <dbReference type="ARBA" id="ARBA00022490"/>
    </source>
</evidence>
<dbReference type="InterPro" id="IPR050486">
    <property type="entry name" value="Mannose-1P_guanyltransferase"/>
</dbReference>
<comment type="subcellular location">
    <subcellularLocation>
        <location evidence="1">Cytoplasm</location>
        <location evidence="1">Cytosol</location>
    </subcellularLocation>
</comment>
<dbReference type="InterPro" id="IPR005835">
    <property type="entry name" value="NTP_transferase_dom"/>
</dbReference>
<dbReference type="InterPro" id="IPR036900">
    <property type="entry name" value="A-D-PHexomutase_C_sf"/>
</dbReference>
<evidence type="ECO:0000256" key="4">
    <source>
        <dbReference type="ARBA" id="ARBA00022540"/>
    </source>
</evidence>
<feature type="domain" description="Alpha-D-phosphohexomutase alpha/beta/alpha" evidence="7">
    <location>
        <begin position="384"/>
        <end position="515"/>
    </location>
</feature>
<proteinExistence type="inferred from homology"/>
<keyword evidence="3" id="KW-0963">Cytoplasm</keyword>
<dbReference type="EMBL" id="CP002780">
    <property type="protein sequence ID" value="AEG59606.1"/>
    <property type="molecule type" value="Genomic_DNA"/>
</dbReference>
<evidence type="ECO:0000313" key="10">
    <source>
        <dbReference type="Proteomes" id="UP000009234"/>
    </source>
</evidence>
<sequence length="827" mass="90915">MDVKAIIMAGGEGTRLRPLTCGLPKPMMPVVNRPMMEHIVHLLKKHQITDIGVTLQYLPEHIRDYFGNGSEFDVHMRYYLEEVPLGTAGSVKNAQDFLDETFVVISGDALTDLNLTRAMEFHRQKGAMATLVLTPVDCPLEFGVVITDREGRITQFLEKPGWGEVFSDTVNTGIYILEPEVLNYFEPGKKFDFSKDLFPLLLRDKQPLFGVSLSGYWCDIGNLQQYVQAHQDCLTGRVDVRIPGTQAAPGIWVGENTLIDERAKINGPVLIGDNCQIGAEVLLDAYSVIGKGCLIQDQTTVKRSVLWDNVYTGSRSAVRGAVIGSRVKIHANVSIYEGSVVGSDSTIRERALLKPDVKLWPGKVVGIGATVESSMVWGTAKAKNLFGIEGITGLTNLDITPDFASKIGAACGASLGLGSKIGISCDSFAASGMIKEALACGLQSAGAEVLDFGSGITPMHRFAVKAFNCQGGIHVRLSSRHRDKINLLFTNGQGGNISRDQERKIESTLDREDARRVEARQIVPVTRVKGVAEAYISHLIEDINVEALRGARPRLKMLYNPANLDPFVARTMEALGIETENLENQQKRTGYQDWQSYCTDLSELISSVKGKGFAAGAVLDPNGDQLIVVDDQGNVIGEDRLTALLSLILLKDQAGPVIVPVTASKTIDELAGRYRGTVVRTKTSRQDFLDKILAQNAREDGRLSKYLMNFDALAALLRILEYCAREGITLQQLIAEIPDFYMDKKEVQVPWEAKGRVIRRLIEEQGEKMDLLDGVKVYHPEGWALVLPDPEEPVCRIFSEGASMEAAEELTTFYTHKIHEITGAYGS</sequence>
<evidence type="ECO:0000259" key="8">
    <source>
        <dbReference type="Pfam" id="PF25084"/>
    </source>
</evidence>
<organism evidence="9 10">
    <name type="scientific">Desulforamulus ruminis (strain ATCC 23193 / DSM 2154 / NCIMB 8452 / DL)</name>
    <name type="common">Desulfotomaculum ruminis</name>
    <dbReference type="NCBI Taxonomy" id="696281"/>
    <lineage>
        <taxon>Bacteria</taxon>
        <taxon>Bacillati</taxon>
        <taxon>Bacillota</taxon>
        <taxon>Clostridia</taxon>
        <taxon>Eubacteriales</taxon>
        <taxon>Peptococcaceae</taxon>
        <taxon>Desulforamulus</taxon>
    </lineage>
</organism>
<dbReference type="eggNOG" id="COG1208">
    <property type="taxonomic scope" value="Bacteria"/>
</dbReference>
<dbReference type="Gene3D" id="3.40.120.10">
    <property type="entry name" value="Alpha-D-Glucose-1,6-Bisphosphate, subunit A, domain 3"/>
    <property type="match status" value="3"/>
</dbReference>
<dbReference type="STRING" id="696281.Desru_1333"/>
<protein>
    <submittedName>
        <fullName evidence="9">Nucleotidyl transferase</fullName>
    </submittedName>
</protein>